<evidence type="ECO:0000256" key="7">
    <source>
        <dbReference type="ARBA" id="ARBA00023015"/>
    </source>
</evidence>
<dbReference type="Proteomes" id="UP001152523">
    <property type="component" value="Unassembled WGS sequence"/>
</dbReference>
<dbReference type="Pfam" id="PF10497">
    <property type="entry name" value="zf-4CXXC_R1"/>
    <property type="match status" value="1"/>
</dbReference>
<dbReference type="PANTHER" id="PTHR31169">
    <property type="entry name" value="OS05G0300700 PROTEIN"/>
    <property type="match status" value="1"/>
</dbReference>
<keyword evidence="8" id="KW-0804">Transcription</keyword>
<keyword evidence="13" id="KW-1185">Reference proteome</keyword>
<feature type="domain" description="Zinc-finger" evidence="11">
    <location>
        <begin position="184"/>
        <end position="290"/>
    </location>
</feature>
<evidence type="ECO:0000256" key="9">
    <source>
        <dbReference type="ARBA" id="ARBA00023242"/>
    </source>
</evidence>
<keyword evidence="6" id="KW-0832">Ubl conjugation</keyword>
<dbReference type="GO" id="GO:0005634">
    <property type="term" value="C:nucleus"/>
    <property type="evidence" value="ECO:0007669"/>
    <property type="project" value="UniProtKB-SubCell"/>
</dbReference>
<comment type="subcellular location">
    <subcellularLocation>
        <location evidence="2">Cytoplasm</location>
    </subcellularLocation>
    <subcellularLocation>
        <location evidence="1">Nucleus</location>
    </subcellularLocation>
</comment>
<evidence type="ECO:0000256" key="5">
    <source>
        <dbReference type="ARBA" id="ARBA00022553"/>
    </source>
</evidence>
<evidence type="ECO:0000313" key="12">
    <source>
        <dbReference type="EMBL" id="CAH9142979.1"/>
    </source>
</evidence>
<keyword evidence="4" id="KW-1017">Isopeptide bond</keyword>
<evidence type="ECO:0000256" key="6">
    <source>
        <dbReference type="ARBA" id="ARBA00022843"/>
    </source>
</evidence>
<evidence type="ECO:0000256" key="8">
    <source>
        <dbReference type="ARBA" id="ARBA00023163"/>
    </source>
</evidence>
<dbReference type="InterPro" id="IPR040221">
    <property type="entry name" value="CDCA7/CDA7L"/>
</dbReference>
<protein>
    <recommendedName>
        <fullName evidence="11">Zinc-finger domain-containing protein</fullName>
    </recommendedName>
</protein>
<evidence type="ECO:0000256" key="4">
    <source>
        <dbReference type="ARBA" id="ARBA00022499"/>
    </source>
</evidence>
<dbReference type="EMBL" id="CAMAPF010001045">
    <property type="protein sequence ID" value="CAH9142979.1"/>
    <property type="molecule type" value="Genomic_DNA"/>
</dbReference>
<evidence type="ECO:0000256" key="2">
    <source>
        <dbReference type="ARBA" id="ARBA00004496"/>
    </source>
</evidence>
<organism evidence="12 13">
    <name type="scientific">Cuscuta epithymum</name>
    <dbReference type="NCBI Taxonomy" id="186058"/>
    <lineage>
        <taxon>Eukaryota</taxon>
        <taxon>Viridiplantae</taxon>
        <taxon>Streptophyta</taxon>
        <taxon>Embryophyta</taxon>
        <taxon>Tracheophyta</taxon>
        <taxon>Spermatophyta</taxon>
        <taxon>Magnoliopsida</taxon>
        <taxon>eudicotyledons</taxon>
        <taxon>Gunneridae</taxon>
        <taxon>Pentapetalae</taxon>
        <taxon>asterids</taxon>
        <taxon>lamiids</taxon>
        <taxon>Solanales</taxon>
        <taxon>Convolvulaceae</taxon>
        <taxon>Cuscuteae</taxon>
        <taxon>Cuscuta</taxon>
        <taxon>Cuscuta subgen. Cuscuta</taxon>
    </lineage>
</organism>
<evidence type="ECO:0000259" key="11">
    <source>
        <dbReference type="Pfam" id="PF10497"/>
    </source>
</evidence>
<dbReference type="GO" id="GO:0006355">
    <property type="term" value="P:regulation of DNA-templated transcription"/>
    <property type="evidence" value="ECO:0007669"/>
    <property type="project" value="InterPro"/>
</dbReference>
<evidence type="ECO:0000256" key="1">
    <source>
        <dbReference type="ARBA" id="ARBA00004123"/>
    </source>
</evidence>
<accession>A0AAV0G506</accession>
<evidence type="ECO:0000313" key="13">
    <source>
        <dbReference type="Proteomes" id="UP001152523"/>
    </source>
</evidence>
<dbReference type="AlphaFoldDB" id="A0AAV0G506"/>
<evidence type="ECO:0000256" key="10">
    <source>
        <dbReference type="SAM" id="MobiDB-lite"/>
    </source>
</evidence>
<keyword evidence="9" id="KW-0539">Nucleus</keyword>
<dbReference type="InterPro" id="IPR018866">
    <property type="entry name" value="Znf-4CXXC_R1"/>
</dbReference>
<feature type="region of interest" description="Disordered" evidence="10">
    <location>
        <begin position="1"/>
        <end position="61"/>
    </location>
</feature>
<gene>
    <name evidence="12" type="ORF">CEPIT_LOCUS40314</name>
</gene>
<dbReference type="GO" id="GO:0005737">
    <property type="term" value="C:cytoplasm"/>
    <property type="evidence" value="ECO:0007669"/>
    <property type="project" value="UniProtKB-SubCell"/>
</dbReference>
<dbReference type="PANTHER" id="PTHR31169:SF33">
    <property type="entry name" value="CELL DIVISION CYCLE-ASSOCIATED 7-LIKE PROTEIN"/>
    <property type="match status" value="1"/>
</dbReference>
<feature type="compositionally biased region" description="Acidic residues" evidence="10">
    <location>
        <begin position="9"/>
        <end position="58"/>
    </location>
</feature>
<sequence>MAKRRAREDEEDEEEKEEDEEEKEEEDEEEDKEEEEEFHEEEEEDVEEETQNEAAEEYEQYRARRIKENMERMKNLGLVELSMKLKPENPRAKGSVRAPPHKKRPSSEDPPRRSSRLTTITPVNYSEGRQRNIREKPPKDMEICIPEGEKPEVYTKEHAEVLGDCKNSWTLLEDGYDEEGMRIYDPYYGKSCHQCRQKTICKHTECSKCKLVQGQFCGDCLYMRYGENVIEAKENPNWICPVCRDICNCSRCRRRKGWAPTGAVYNKSWPMFQYEFQVLEIGYKSVAHYLILTHLQKEKGDESSGDLTAGSVEPQGGSNGTTEKYSQAEAKEQEPGGCDCEDDDASSHENNPE</sequence>
<feature type="region of interest" description="Disordered" evidence="10">
    <location>
        <begin position="300"/>
        <end position="353"/>
    </location>
</feature>
<evidence type="ECO:0000256" key="3">
    <source>
        <dbReference type="ARBA" id="ARBA00022490"/>
    </source>
</evidence>
<keyword evidence="3" id="KW-0963">Cytoplasm</keyword>
<keyword evidence="7" id="KW-0805">Transcription regulation</keyword>
<feature type="region of interest" description="Disordered" evidence="10">
    <location>
        <begin position="85"/>
        <end position="120"/>
    </location>
</feature>
<name>A0AAV0G506_9ASTE</name>
<proteinExistence type="predicted"/>
<comment type="caution">
    <text evidence="12">The sequence shown here is derived from an EMBL/GenBank/DDBJ whole genome shotgun (WGS) entry which is preliminary data.</text>
</comment>
<reference evidence="12" key="1">
    <citation type="submission" date="2022-07" db="EMBL/GenBank/DDBJ databases">
        <authorList>
            <person name="Macas J."/>
            <person name="Novak P."/>
            <person name="Neumann P."/>
        </authorList>
    </citation>
    <scope>NUCLEOTIDE SEQUENCE</scope>
</reference>
<keyword evidence="5" id="KW-0597">Phosphoprotein</keyword>